<accession>A0AA37LU83</accession>
<comment type="caution">
    <text evidence="3">The sequence shown here is derived from an EMBL/GenBank/DDBJ whole genome shotgun (WGS) entry which is preliminary data.</text>
</comment>
<keyword evidence="2" id="KW-0560">Oxidoreductase</keyword>
<dbReference type="Pfam" id="PF00106">
    <property type="entry name" value="adh_short"/>
    <property type="match status" value="1"/>
</dbReference>
<dbReference type="InterPro" id="IPR036291">
    <property type="entry name" value="NAD(P)-bd_dom_sf"/>
</dbReference>
<gene>
    <name evidence="3" type="ORF">ColLi_08393</name>
</gene>
<dbReference type="PANTHER" id="PTHR24320">
    <property type="entry name" value="RETINOL DEHYDROGENASE"/>
    <property type="match status" value="1"/>
</dbReference>
<dbReference type="SUPFAM" id="SSF51735">
    <property type="entry name" value="NAD(P)-binding Rossmann-fold domains"/>
    <property type="match status" value="1"/>
</dbReference>
<proteinExistence type="inferred from homology"/>
<dbReference type="AlphaFoldDB" id="A0AA37LU83"/>
<dbReference type="InterPro" id="IPR002347">
    <property type="entry name" value="SDR_fam"/>
</dbReference>
<dbReference type="Gene3D" id="3.40.50.720">
    <property type="entry name" value="NAD(P)-binding Rossmann-like Domain"/>
    <property type="match status" value="1"/>
</dbReference>
<dbReference type="PANTHER" id="PTHR24320:SF272">
    <property type="entry name" value="NAD(P)-BINDING ROSSMANN-FOLD SUPERFAMILY PROTEIN"/>
    <property type="match status" value="1"/>
</dbReference>
<protein>
    <submittedName>
        <fullName evidence="3">WW domain-containing oxidoreductase</fullName>
    </submittedName>
</protein>
<evidence type="ECO:0000313" key="3">
    <source>
        <dbReference type="EMBL" id="GJC85555.1"/>
    </source>
</evidence>
<dbReference type="PRINTS" id="PR00081">
    <property type="entry name" value="GDHRDH"/>
</dbReference>
<comment type="similarity">
    <text evidence="1">Belongs to the short-chain dehydrogenases/reductases (SDR) family.</text>
</comment>
<dbReference type="GO" id="GO:0016491">
    <property type="term" value="F:oxidoreductase activity"/>
    <property type="evidence" value="ECO:0007669"/>
    <property type="project" value="UniProtKB-KW"/>
</dbReference>
<organism evidence="3 4">
    <name type="scientific">Colletotrichum liriopes</name>
    <dbReference type="NCBI Taxonomy" id="708192"/>
    <lineage>
        <taxon>Eukaryota</taxon>
        <taxon>Fungi</taxon>
        <taxon>Dikarya</taxon>
        <taxon>Ascomycota</taxon>
        <taxon>Pezizomycotina</taxon>
        <taxon>Sordariomycetes</taxon>
        <taxon>Hypocreomycetidae</taxon>
        <taxon>Glomerellales</taxon>
        <taxon>Glomerellaceae</taxon>
        <taxon>Colletotrichum</taxon>
        <taxon>Colletotrichum spaethianum species complex</taxon>
    </lineage>
</organism>
<sequence length="334" mass="36297">MAPLLLNRYTEAHKPESLCGPGDNRPTALQIVQDEGCVGRLVGKVALVTGVSSGLGAETLKALAVTGATVFGTARNLDKAQAALGSFANATNVRLLKMDLESLVSVRNAAAEFRAQSDTLNLLVCNAGILQFDEQARTAEGFEMHLGVNHYAHFLLFNLVKDIIIKSSTPALNSRVITVTSAGHRIQGIQWENMAMKGEYDAYKAYGQSKTANLLMAVGVDRRFRGVHGYSVHPGTAITGLQAQVQEKMEALKKNEDVYRTFKSAEQCAATTVLAALSSDLEGQGPFYLEDCQIKGETKENLGWGGEGYVEWAWNKEEDDRLWELSSQLVGLEK</sequence>
<keyword evidence="4" id="KW-1185">Reference proteome</keyword>
<evidence type="ECO:0000313" key="4">
    <source>
        <dbReference type="Proteomes" id="UP001055172"/>
    </source>
</evidence>
<evidence type="ECO:0000256" key="2">
    <source>
        <dbReference type="ARBA" id="ARBA00023002"/>
    </source>
</evidence>
<reference evidence="3 4" key="1">
    <citation type="submission" date="2021-07" db="EMBL/GenBank/DDBJ databases">
        <title>Genome data of Colletotrichum spaethianum.</title>
        <authorList>
            <person name="Utami Y.D."/>
            <person name="Hiruma K."/>
        </authorList>
    </citation>
    <scope>NUCLEOTIDE SEQUENCE [LARGE SCALE GENOMIC DNA]</scope>
    <source>
        <strain evidence="3 4">MAFF 242679</strain>
    </source>
</reference>
<dbReference type="EMBL" id="BPPX01000018">
    <property type="protein sequence ID" value="GJC85555.1"/>
    <property type="molecule type" value="Genomic_DNA"/>
</dbReference>
<name>A0AA37LU83_9PEZI</name>
<evidence type="ECO:0000256" key="1">
    <source>
        <dbReference type="ARBA" id="ARBA00006484"/>
    </source>
</evidence>
<dbReference type="Proteomes" id="UP001055172">
    <property type="component" value="Unassembled WGS sequence"/>
</dbReference>